<dbReference type="Gene3D" id="4.10.60.10">
    <property type="entry name" value="Zinc finger, CCHC-type"/>
    <property type="match status" value="1"/>
</dbReference>
<keyword evidence="9" id="KW-1185">Reference proteome</keyword>
<evidence type="ECO:0000313" key="9">
    <source>
        <dbReference type="Proteomes" id="UP001515480"/>
    </source>
</evidence>
<feature type="zinc finger region" description="C3H1-type" evidence="4">
    <location>
        <begin position="201"/>
        <end position="228"/>
    </location>
</feature>
<dbReference type="SMART" id="SM00343">
    <property type="entry name" value="ZnF_C2HC"/>
    <property type="match status" value="1"/>
</dbReference>
<dbReference type="Pfam" id="PF00098">
    <property type="entry name" value="zf-CCHC"/>
    <property type="match status" value="1"/>
</dbReference>
<feature type="domain" description="C3H1-type" evidence="6">
    <location>
        <begin position="201"/>
        <end position="228"/>
    </location>
</feature>
<dbReference type="SUPFAM" id="SSF90229">
    <property type="entry name" value="CCCH zinc finger"/>
    <property type="match status" value="1"/>
</dbReference>
<feature type="compositionally biased region" description="Basic and acidic residues" evidence="5">
    <location>
        <begin position="1"/>
        <end position="57"/>
    </location>
</feature>
<keyword evidence="1 4" id="KW-0479">Metal-binding</keyword>
<feature type="region of interest" description="Disordered" evidence="5">
    <location>
        <begin position="1"/>
        <end position="109"/>
    </location>
</feature>
<evidence type="ECO:0000313" key="8">
    <source>
        <dbReference type="EMBL" id="KAL1511615.1"/>
    </source>
</evidence>
<feature type="domain" description="CCHC-type" evidence="7">
    <location>
        <begin position="183"/>
        <end position="199"/>
    </location>
</feature>
<dbReference type="PROSITE" id="PS50103">
    <property type="entry name" value="ZF_C3H1"/>
    <property type="match status" value="1"/>
</dbReference>
<dbReference type="InterPro" id="IPR000571">
    <property type="entry name" value="Znf_CCCH"/>
</dbReference>
<dbReference type="EMBL" id="JBGBPQ010000014">
    <property type="protein sequence ID" value="KAL1511615.1"/>
    <property type="molecule type" value="Genomic_DNA"/>
</dbReference>
<evidence type="ECO:0000256" key="4">
    <source>
        <dbReference type="PROSITE-ProRule" id="PRU00723"/>
    </source>
</evidence>
<protein>
    <submittedName>
        <fullName evidence="8">Uncharacterized protein</fullName>
    </submittedName>
</protein>
<dbReference type="Proteomes" id="UP001515480">
    <property type="component" value="Unassembled WGS sequence"/>
</dbReference>
<dbReference type="InterPro" id="IPR036855">
    <property type="entry name" value="Znf_CCCH_sf"/>
</dbReference>
<comment type="caution">
    <text evidence="8">The sequence shown here is derived from an EMBL/GenBank/DDBJ whole genome shotgun (WGS) entry which is preliminary data.</text>
</comment>
<dbReference type="GO" id="GO:0008270">
    <property type="term" value="F:zinc ion binding"/>
    <property type="evidence" value="ECO:0007669"/>
    <property type="project" value="UniProtKB-KW"/>
</dbReference>
<evidence type="ECO:0000256" key="2">
    <source>
        <dbReference type="ARBA" id="ARBA00022771"/>
    </source>
</evidence>
<feature type="compositionally biased region" description="Acidic residues" evidence="5">
    <location>
        <begin position="84"/>
        <end position="99"/>
    </location>
</feature>
<accession>A0AB34J4F5</accession>
<evidence type="ECO:0000259" key="6">
    <source>
        <dbReference type="PROSITE" id="PS50103"/>
    </source>
</evidence>
<keyword evidence="3 4" id="KW-0862">Zinc</keyword>
<proteinExistence type="predicted"/>
<dbReference type="GO" id="GO:0003676">
    <property type="term" value="F:nucleic acid binding"/>
    <property type="evidence" value="ECO:0007669"/>
    <property type="project" value="InterPro"/>
</dbReference>
<dbReference type="SMART" id="SM00356">
    <property type="entry name" value="ZnF_C3H1"/>
    <property type="match status" value="1"/>
</dbReference>
<dbReference type="Pfam" id="PF13451">
    <property type="entry name" value="zf_Tbcl"/>
    <property type="match status" value="1"/>
</dbReference>
<name>A0AB34J4F5_PRYPA</name>
<dbReference type="AlphaFoldDB" id="A0AB34J4F5"/>
<reference evidence="8 9" key="1">
    <citation type="journal article" date="2024" name="Science">
        <title>Giant polyketide synthase enzymes in the biosynthesis of giant marine polyether toxins.</title>
        <authorList>
            <person name="Fallon T.R."/>
            <person name="Shende V.V."/>
            <person name="Wierzbicki I.H."/>
            <person name="Pendleton A.L."/>
            <person name="Watervoot N.F."/>
            <person name="Auber R.P."/>
            <person name="Gonzalez D.J."/>
            <person name="Wisecaver J.H."/>
            <person name="Moore B.S."/>
        </authorList>
    </citation>
    <scope>NUCLEOTIDE SEQUENCE [LARGE SCALE GENOMIC DNA]</scope>
    <source>
        <strain evidence="8 9">12B1</strain>
    </source>
</reference>
<evidence type="ECO:0000256" key="3">
    <source>
        <dbReference type="ARBA" id="ARBA00022833"/>
    </source>
</evidence>
<dbReference type="Pfam" id="PF00642">
    <property type="entry name" value="zf-CCCH"/>
    <property type="match status" value="1"/>
</dbReference>
<keyword evidence="2 4" id="KW-0863">Zinc-finger</keyword>
<feature type="compositionally biased region" description="Basic residues" evidence="5">
    <location>
        <begin position="58"/>
        <end position="72"/>
    </location>
</feature>
<organism evidence="8 9">
    <name type="scientific">Prymnesium parvum</name>
    <name type="common">Toxic golden alga</name>
    <dbReference type="NCBI Taxonomy" id="97485"/>
    <lineage>
        <taxon>Eukaryota</taxon>
        <taxon>Haptista</taxon>
        <taxon>Haptophyta</taxon>
        <taxon>Prymnesiophyceae</taxon>
        <taxon>Prymnesiales</taxon>
        <taxon>Prymnesiaceae</taxon>
        <taxon>Prymnesium</taxon>
    </lineage>
</organism>
<evidence type="ECO:0000256" key="1">
    <source>
        <dbReference type="ARBA" id="ARBA00022723"/>
    </source>
</evidence>
<dbReference type="InterPro" id="IPR025306">
    <property type="entry name" value="Zn-bnd_dom_prob"/>
</dbReference>
<gene>
    <name evidence="8" type="ORF">AB1Y20_006408</name>
</gene>
<dbReference type="InterPro" id="IPR001878">
    <property type="entry name" value="Znf_CCHC"/>
</dbReference>
<dbReference type="InterPro" id="IPR036875">
    <property type="entry name" value="Znf_CCHC_sf"/>
</dbReference>
<sequence length="228" mass="25249">MAVKEMKVKEGKEKKRSAEEKEAKKAAKKQKKDEQAEPVQKVEDAKPVAQLSDEKAEKKRKKEEKKAKKAGKAKGDEKAAAEPAVEEEEEEEEAAEEEPAAFKVHKKEAPAGIADKTINCKDCNTDFVFEATEQEWFKSKGFDPSTKVRCKDCTKAKKARFEGGDSKSWGNDNSWGAKKGASKCFNCGGEGHMSRECTEPQKPKGVCYAFQKGQCSRGDACKFSHSSE</sequence>
<evidence type="ECO:0000256" key="5">
    <source>
        <dbReference type="SAM" id="MobiDB-lite"/>
    </source>
</evidence>
<dbReference type="SUPFAM" id="SSF57756">
    <property type="entry name" value="Retrovirus zinc finger-like domains"/>
    <property type="match status" value="1"/>
</dbReference>
<dbReference type="PROSITE" id="PS50158">
    <property type="entry name" value="ZF_CCHC"/>
    <property type="match status" value="1"/>
</dbReference>
<evidence type="ECO:0000259" key="7">
    <source>
        <dbReference type="PROSITE" id="PS50158"/>
    </source>
</evidence>